<keyword evidence="3" id="KW-1185">Reference proteome</keyword>
<proteinExistence type="predicted"/>
<accession>A0A344LGZ3</accession>
<dbReference type="RefSeq" id="WP_113696372.1">
    <property type="nucleotide sequence ID" value="NZ_CP015163.1"/>
</dbReference>
<dbReference type="Proteomes" id="UP000250434">
    <property type="component" value="Chromosome"/>
</dbReference>
<protein>
    <submittedName>
        <fullName evidence="2">Uncharacterized protein</fullName>
    </submittedName>
</protein>
<feature type="region of interest" description="Disordered" evidence="1">
    <location>
        <begin position="25"/>
        <end position="49"/>
    </location>
</feature>
<sequence>MIPDPRTFLDEVAAYIKAQLASAADRAPRLATVNPAHPAAPPSTKPRVTFDGDTALGEKSLPYLASYTPTASDRVLVLPVGNTYVIVGKVQNS</sequence>
<gene>
    <name evidence="2" type="ORF">A4R43_36730</name>
</gene>
<dbReference type="OrthoDB" id="4310170at2"/>
<dbReference type="AlphaFoldDB" id="A0A344LGZ3"/>
<organism evidence="2 3">
    <name type="scientific">Amycolatopsis albispora</name>
    <dbReference type="NCBI Taxonomy" id="1804986"/>
    <lineage>
        <taxon>Bacteria</taxon>
        <taxon>Bacillati</taxon>
        <taxon>Actinomycetota</taxon>
        <taxon>Actinomycetes</taxon>
        <taxon>Pseudonocardiales</taxon>
        <taxon>Pseudonocardiaceae</taxon>
        <taxon>Amycolatopsis</taxon>
    </lineage>
</organism>
<reference evidence="2 3" key="1">
    <citation type="submission" date="2016-04" db="EMBL/GenBank/DDBJ databases">
        <title>Complete genome sequence and analysis of deep-sea sediment isolate, Amycolatopsis sp. WP1.</title>
        <authorList>
            <person name="Wang H."/>
            <person name="Chen S."/>
            <person name="Wu Q."/>
        </authorList>
    </citation>
    <scope>NUCLEOTIDE SEQUENCE [LARGE SCALE GENOMIC DNA]</scope>
    <source>
        <strain evidence="2 3">WP1</strain>
    </source>
</reference>
<evidence type="ECO:0000313" key="2">
    <source>
        <dbReference type="EMBL" id="AXB47317.1"/>
    </source>
</evidence>
<evidence type="ECO:0000256" key="1">
    <source>
        <dbReference type="SAM" id="MobiDB-lite"/>
    </source>
</evidence>
<name>A0A344LGZ3_9PSEU</name>
<evidence type="ECO:0000313" key="3">
    <source>
        <dbReference type="Proteomes" id="UP000250434"/>
    </source>
</evidence>
<dbReference type="EMBL" id="CP015163">
    <property type="protein sequence ID" value="AXB47317.1"/>
    <property type="molecule type" value="Genomic_DNA"/>
</dbReference>
<dbReference type="KEGG" id="aab:A4R43_36730"/>